<evidence type="ECO:0000313" key="2">
    <source>
        <dbReference type="Proteomes" id="UP000314294"/>
    </source>
</evidence>
<organism evidence="1 2">
    <name type="scientific">Liparis tanakae</name>
    <name type="common">Tanaka's snailfish</name>
    <dbReference type="NCBI Taxonomy" id="230148"/>
    <lineage>
        <taxon>Eukaryota</taxon>
        <taxon>Metazoa</taxon>
        <taxon>Chordata</taxon>
        <taxon>Craniata</taxon>
        <taxon>Vertebrata</taxon>
        <taxon>Euteleostomi</taxon>
        <taxon>Actinopterygii</taxon>
        <taxon>Neopterygii</taxon>
        <taxon>Teleostei</taxon>
        <taxon>Neoteleostei</taxon>
        <taxon>Acanthomorphata</taxon>
        <taxon>Eupercaria</taxon>
        <taxon>Perciformes</taxon>
        <taxon>Cottioidei</taxon>
        <taxon>Cottales</taxon>
        <taxon>Liparidae</taxon>
        <taxon>Liparis</taxon>
    </lineage>
</organism>
<dbReference type="EMBL" id="SRLO01000011">
    <property type="protein sequence ID" value="TNN87157.1"/>
    <property type="molecule type" value="Genomic_DNA"/>
</dbReference>
<dbReference type="Proteomes" id="UP000314294">
    <property type="component" value="Unassembled WGS sequence"/>
</dbReference>
<reference evidence="1 2" key="1">
    <citation type="submission" date="2019-03" db="EMBL/GenBank/DDBJ databases">
        <title>First draft genome of Liparis tanakae, snailfish: a comprehensive survey of snailfish specific genes.</title>
        <authorList>
            <person name="Kim W."/>
            <person name="Song I."/>
            <person name="Jeong J.-H."/>
            <person name="Kim D."/>
            <person name="Kim S."/>
            <person name="Ryu S."/>
            <person name="Song J.Y."/>
            <person name="Lee S.K."/>
        </authorList>
    </citation>
    <scope>NUCLEOTIDE SEQUENCE [LARGE SCALE GENOMIC DNA]</scope>
    <source>
        <tissue evidence="1">Muscle</tissue>
    </source>
</reference>
<keyword evidence="2" id="KW-1185">Reference proteome</keyword>
<sequence length="196" mass="21842">MLTSYVDLAFGKIPFGCRVMLLFMPNLPRDWALFLVEGLLFLKELELVTDRRSTSVILEGSTMGLGLRRFSIRLCHCDGRPTKQPRLPSNEQAITQAASSFSTSALGPQQQQQHSVPQHIGAATSYNHGLLSLQGTGTRWILWTTDVLGHFFEEAFGPQFLKAELGGATEQQLFTVHALLLQFPRFGILLLLMVLL</sequence>
<name>A0A4Z2JAX4_9TELE</name>
<evidence type="ECO:0000313" key="1">
    <source>
        <dbReference type="EMBL" id="TNN87157.1"/>
    </source>
</evidence>
<comment type="caution">
    <text evidence="1">The sequence shown here is derived from an EMBL/GenBank/DDBJ whole genome shotgun (WGS) entry which is preliminary data.</text>
</comment>
<dbReference type="AlphaFoldDB" id="A0A4Z2JAX4"/>
<gene>
    <name evidence="1" type="ORF">EYF80_002359</name>
</gene>
<proteinExistence type="predicted"/>
<protein>
    <submittedName>
        <fullName evidence="1">Uncharacterized protein</fullName>
    </submittedName>
</protein>
<accession>A0A4Z2JAX4</accession>